<organism evidence="1">
    <name type="scientific">Arundo donax</name>
    <name type="common">Giant reed</name>
    <name type="synonym">Donax arundinaceus</name>
    <dbReference type="NCBI Taxonomy" id="35708"/>
    <lineage>
        <taxon>Eukaryota</taxon>
        <taxon>Viridiplantae</taxon>
        <taxon>Streptophyta</taxon>
        <taxon>Embryophyta</taxon>
        <taxon>Tracheophyta</taxon>
        <taxon>Spermatophyta</taxon>
        <taxon>Magnoliopsida</taxon>
        <taxon>Liliopsida</taxon>
        <taxon>Poales</taxon>
        <taxon>Poaceae</taxon>
        <taxon>PACMAD clade</taxon>
        <taxon>Arundinoideae</taxon>
        <taxon>Arundineae</taxon>
        <taxon>Arundo</taxon>
    </lineage>
</organism>
<proteinExistence type="predicted"/>
<protein>
    <submittedName>
        <fullName evidence="1">Uncharacterized protein</fullName>
    </submittedName>
</protein>
<evidence type="ECO:0000313" key="1">
    <source>
        <dbReference type="EMBL" id="JAD74713.1"/>
    </source>
</evidence>
<dbReference type="EMBL" id="GBRH01223182">
    <property type="protein sequence ID" value="JAD74713.1"/>
    <property type="molecule type" value="Transcribed_RNA"/>
</dbReference>
<dbReference type="AlphaFoldDB" id="A0A0A9JQX0"/>
<reference evidence="1" key="2">
    <citation type="journal article" date="2015" name="Data Brief">
        <title>Shoot transcriptome of the giant reed, Arundo donax.</title>
        <authorList>
            <person name="Barrero R.A."/>
            <person name="Guerrero F.D."/>
            <person name="Moolhuijzen P."/>
            <person name="Goolsby J.A."/>
            <person name="Tidwell J."/>
            <person name="Bellgard S.E."/>
            <person name="Bellgard M.I."/>
        </authorList>
    </citation>
    <scope>NUCLEOTIDE SEQUENCE</scope>
    <source>
        <tissue evidence="1">Shoot tissue taken approximately 20 cm above the soil surface</tissue>
    </source>
</reference>
<reference evidence="1" key="1">
    <citation type="submission" date="2014-09" db="EMBL/GenBank/DDBJ databases">
        <authorList>
            <person name="Magalhaes I.L.F."/>
            <person name="Oliveira U."/>
            <person name="Santos F.R."/>
            <person name="Vidigal T.H.D.A."/>
            <person name="Brescovit A.D."/>
            <person name="Santos A.J."/>
        </authorList>
    </citation>
    <scope>NUCLEOTIDE SEQUENCE</scope>
    <source>
        <tissue evidence="1">Shoot tissue taken approximately 20 cm above the soil surface</tissue>
    </source>
</reference>
<sequence>MLTFISSMNKDSPTFFLIFADFTLRRCRGSLVSILAKLPFWGLTGPYQFSIYTSDPQACVNIPVSVLFGHDACQHVARELMEERGTGPCHANCVVLDCCLSCGWY</sequence>
<accession>A0A0A9JQX0</accession>
<name>A0A0A9JQX0_ARUDO</name>